<dbReference type="EMBL" id="FCOF02000045">
    <property type="protein sequence ID" value="SAK87942.1"/>
    <property type="molecule type" value="Genomic_DNA"/>
</dbReference>
<name>A0A158CZZ2_9BURK</name>
<dbReference type="Proteomes" id="UP000054870">
    <property type="component" value="Unassembled WGS sequence"/>
</dbReference>
<gene>
    <name evidence="2" type="ORF">AWB75_06004</name>
</gene>
<keyword evidence="1" id="KW-0732">Signal</keyword>
<dbReference type="AlphaFoldDB" id="A0A158CZZ2"/>
<sequence>MKTRFAMLMVMISALPVVANAVQPAMQVVYRYVTVPKKPPAQIAAGLINTDQSTTEGCSRRFGRIKVEGVQFSSSGATLESFRFTDASGNQWSIPTDITRLPNAERSAANNFIRAGKSYFLDVEACGSGGYPSLISMFDANVSFGQ</sequence>
<accession>A0A158CZZ2</accession>
<comment type="caution">
    <text evidence="2">The sequence shown here is derived from an EMBL/GenBank/DDBJ whole genome shotgun (WGS) entry which is preliminary data.</text>
</comment>
<dbReference type="OrthoDB" id="9129333at2"/>
<keyword evidence="3" id="KW-1185">Reference proteome</keyword>
<organism evidence="2 3">
    <name type="scientific">Caballeronia catudaia</name>
    <dbReference type="NCBI Taxonomy" id="1777136"/>
    <lineage>
        <taxon>Bacteria</taxon>
        <taxon>Pseudomonadati</taxon>
        <taxon>Pseudomonadota</taxon>
        <taxon>Betaproteobacteria</taxon>
        <taxon>Burkholderiales</taxon>
        <taxon>Burkholderiaceae</taxon>
        <taxon>Caballeronia</taxon>
    </lineage>
</organism>
<dbReference type="RefSeq" id="WP_143746533.1">
    <property type="nucleotide sequence ID" value="NZ_FCOF02000045.1"/>
</dbReference>
<protein>
    <recommendedName>
        <fullName evidence="4">Secreted protein</fullName>
    </recommendedName>
</protein>
<proteinExistence type="predicted"/>
<evidence type="ECO:0008006" key="4">
    <source>
        <dbReference type="Google" id="ProtNLM"/>
    </source>
</evidence>
<evidence type="ECO:0000313" key="3">
    <source>
        <dbReference type="Proteomes" id="UP000054870"/>
    </source>
</evidence>
<reference evidence="2" key="1">
    <citation type="submission" date="2016-01" db="EMBL/GenBank/DDBJ databases">
        <authorList>
            <person name="Peeters C."/>
        </authorList>
    </citation>
    <scope>NUCLEOTIDE SEQUENCE [LARGE SCALE GENOMIC DNA]</scope>
    <source>
        <strain evidence="2">LMG 29318</strain>
    </source>
</reference>
<feature type="chain" id="PRO_5007623511" description="Secreted protein" evidence="1">
    <location>
        <begin position="22"/>
        <end position="146"/>
    </location>
</feature>
<feature type="signal peptide" evidence="1">
    <location>
        <begin position="1"/>
        <end position="21"/>
    </location>
</feature>
<evidence type="ECO:0000313" key="2">
    <source>
        <dbReference type="EMBL" id="SAK87942.1"/>
    </source>
</evidence>
<evidence type="ECO:0000256" key="1">
    <source>
        <dbReference type="SAM" id="SignalP"/>
    </source>
</evidence>